<evidence type="ECO:0000313" key="3">
    <source>
        <dbReference type="Proteomes" id="UP000595237"/>
    </source>
</evidence>
<dbReference type="Pfam" id="PF13673">
    <property type="entry name" value="Acetyltransf_10"/>
    <property type="match status" value="1"/>
</dbReference>
<dbReference type="InterPro" id="IPR000182">
    <property type="entry name" value="GNAT_dom"/>
</dbReference>
<feature type="domain" description="N-acetyltransferase" evidence="1">
    <location>
        <begin position="1"/>
        <end position="154"/>
    </location>
</feature>
<dbReference type="SUPFAM" id="SSF55729">
    <property type="entry name" value="Acyl-CoA N-acyltransferases (Nat)"/>
    <property type="match status" value="1"/>
</dbReference>
<dbReference type="InterPro" id="IPR052564">
    <property type="entry name" value="N-acetyltrans/Recomb-assoc"/>
</dbReference>
<dbReference type="Gene3D" id="3.40.630.30">
    <property type="match status" value="1"/>
</dbReference>
<dbReference type="PROSITE" id="PS51186">
    <property type="entry name" value="GNAT"/>
    <property type="match status" value="1"/>
</dbReference>
<dbReference type="PANTHER" id="PTHR43451">
    <property type="entry name" value="ACETYLTRANSFERASE (GNAT) FAMILY PROTEIN"/>
    <property type="match status" value="1"/>
</dbReference>
<evidence type="ECO:0000259" key="1">
    <source>
        <dbReference type="PROSITE" id="PS51186"/>
    </source>
</evidence>
<evidence type="ECO:0000313" key="2">
    <source>
        <dbReference type="EMBL" id="QQU57629.1"/>
    </source>
</evidence>
<keyword evidence="3" id="KW-1185">Reference proteome</keyword>
<protein>
    <submittedName>
        <fullName evidence="2">GNAT family N-acetyltransferase</fullName>
    </submittedName>
</protein>
<organism evidence="2 3">
    <name type="scientific">Serratia liquefaciens</name>
    <dbReference type="NCBI Taxonomy" id="614"/>
    <lineage>
        <taxon>Bacteria</taxon>
        <taxon>Pseudomonadati</taxon>
        <taxon>Pseudomonadota</taxon>
        <taxon>Gammaproteobacteria</taxon>
        <taxon>Enterobacterales</taxon>
        <taxon>Yersiniaceae</taxon>
        <taxon>Serratia</taxon>
    </lineage>
</organism>
<dbReference type="RefSeq" id="WP_201896400.1">
    <property type="nucleotide sequence ID" value="NZ_CP068148.1"/>
</dbReference>
<name>A0ABX7DAC7_SERLI</name>
<accession>A0ABX7DAC7</accession>
<sequence>MMIRQFIKGDEIALFRVFFSAVHEVASRDYTTEQVNAWAPADTDPQLWAARMRDLHPFVVEIDKQIVGYADLQPDGYIDHFYVSGACPRQGIGTLLMNRIHEEARLLGLKELTSDVSKTAEPFFMRQGFQVVERKSPVLRGIVLQNAFMRKNLDVYLLCNLTVCKIS</sequence>
<dbReference type="InterPro" id="IPR016181">
    <property type="entry name" value="Acyl_CoA_acyltransferase"/>
</dbReference>
<dbReference type="CDD" id="cd04301">
    <property type="entry name" value="NAT_SF"/>
    <property type="match status" value="1"/>
</dbReference>
<gene>
    <name evidence="2" type="ORF">I6I38_11875</name>
</gene>
<proteinExistence type="predicted"/>
<dbReference type="EMBL" id="CP068148">
    <property type="protein sequence ID" value="QQU57629.1"/>
    <property type="molecule type" value="Genomic_DNA"/>
</dbReference>
<dbReference type="Proteomes" id="UP000595237">
    <property type="component" value="Chromosome"/>
</dbReference>
<dbReference type="PANTHER" id="PTHR43451:SF1">
    <property type="entry name" value="ACETYLTRANSFERASE"/>
    <property type="match status" value="1"/>
</dbReference>
<reference evidence="2 3" key="1">
    <citation type="submission" date="2021-01" db="EMBL/GenBank/DDBJ databases">
        <title>FDA dAtabase for Regulatory Grade micrObial Sequences (FDA-ARGOS): Supporting development and validation of Infectious Disease Dx tests.</title>
        <authorList>
            <person name="Blissenbach B."/>
            <person name="Krut O."/>
            <person name="Tallon L."/>
            <person name="Sadzewicz L."/>
            <person name="Zhao X."/>
            <person name="Boylan J."/>
            <person name="Ott S."/>
            <person name="Bowen H."/>
            <person name="Vavikolanu K."/>
            <person name="Mehta A."/>
            <person name="Aluvathingal J."/>
            <person name="Nadendla S."/>
            <person name="Yan Y."/>
            <person name="Sichtig H."/>
        </authorList>
    </citation>
    <scope>NUCLEOTIDE SEQUENCE [LARGE SCALE GENOMIC DNA]</scope>
    <source>
        <strain evidence="2 3">FDAARGOS_1081</strain>
    </source>
</reference>